<dbReference type="EMBL" id="GG662407">
    <property type="protein sequence ID" value="EWS71615.1"/>
    <property type="molecule type" value="Genomic_DNA"/>
</dbReference>
<accession>W7WXQ3</accession>
<dbReference type="KEGG" id="tet:TTHERM_000765400"/>
<proteinExistence type="predicted"/>
<feature type="region of interest" description="Disordered" evidence="1">
    <location>
        <begin position="494"/>
        <end position="551"/>
    </location>
</feature>
<sequence length="841" mass="100618">MIRQLFRAVHCNFIQKDVRNMLMVPSYFVRTRSPFNFYSFEEEIHKMKLLQEQQKNKQHNYRKGISPLVKQSIEDLNNLYRGHNMLNFEVDYNFQSKKNNSQFRQKVKNREDLQSFSHLKIQNAIKIAYIILDNQNRAKENQLNSYEQAMVLEVFFYNILLSFLCEQPEVFQKILNKQENGPLIDEIYVIKSFMSYFFSLPNCIDIVSESPQLFKFIVKTAEILQINQEIVIPFIQQFLNKTSQEGIYYKSLYDITMIFLPISDYMAESRFNLLKIGQLDNSKALDIGNISLIIRQLLNIKESNNYNNKRNVSREEIGILCKLFFCLVRVNQGRGKVCLDLSEAILTSNFEYLTEIEMTSVIYSIIKLEYNKNSEVAFERKIKREMPNLIFDYETKIEKMLQTGYFNHARIPYILYCLQKTSKFRPQYRKNQVLYICQNLFQIVMKNYEKYQAQEIVTIIYSLKVISTSFQKEIEDLYRAYFLKLAIEQQKREVSQRQQQDPIKSSDDEEEESKNLDNQGNVQKQQQKKIKSEANSKTDKETTLEQKEEEQDDAQFLNNYLNQEYLTQEVQDVQISKLVKDQSSELKSQNNNQLKKEKQNNTQLTNSKQQKIQGYNIKMQKMRNTFQYFQQLQGLDILCLFIGIRNFNKNQNKHTKEKLNSIFIINQQLFKLFLSKLNNINDHLKIKILYEVSYNHPELLDSYLFEKNFQDWVIQIQDNLHKLNNFDFIALGFILKKYARLFAYHIEFWMKYADESSKRKFQGTLENQRIKVVHQNMKDFYQKCLNSSSANQRQEVMRVNKVRTAYEKINYFLENQESIEYDSEQSFQNEDLDIDSFDQYR</sequence>
<dbReference type="Proteomes" id="UP000009168">
    <property type="component" value="Unassembled WGS sequence"/>
</dbReference>
<dbReference type="AlphaFoldDB" id="W7WXQ3"/>
<keyword evidence="2" id="KW-0808">Transferase</keyword>
<dbReference type="InParanoid" id="W7WXQ3"/>
<keyword evidence="2" id="KW-0418">Kinase</keyword>
<name>W7WXQ3_TETTS</name>
<organism evidence="2 3">
    <name type="scientific">Tetrahymena thermophila (strain SB210)</name>
    <dbReference type="NCBI Taxonomy" id="312017"/>
    <lineage>
        <taxon>Eukaryota</taxon>
        <taxon>Sar</taxon>
        <taxon>Alveolata</taxon>
        <taxon>Ciliophora</taxon>
        <taxon>Intramacronucleata</taxon>
        <taxon>Oligohymenophorea</taxon>
        <taxon>Hymenostomatida</taxon>
        <taxon>Tetrahymenina</taxon>
        <taxon>Tetrahymenidae</taxon>
        <taxon>Tetrahymena</taxon>
    </lineage>
</organism>
<dbReference type="GO" id="GO:0016301">
    <property type="term" value="F:kinase activity"/>
    <property type="evidence" value="ECO:0007669"/>
    <property type="project" value="UniProtKB-KW"/>
</dbReference>
<evidence type="ECO:0000256" key="1">
    <source>
        <dbReference type="SAM" id="MobiDB-lite"/>
    </source>
</evidence>
<feature type="compositionally biased region" description="Basic and acidic residues" evidence="1">
    <location>
        <begin position="530"/>
        <end position="546"/>
    </location>
</feature>
<evidence type="ECO:0000313" key="2">
    <source>
        <dbReference type="EMBL" id="EWS71615.1"/>
    </source>
</evidence>
<feature type="region of interest" description="Disordered" evidence="1">
    <location>
        <begin position="584"/>
        <end position="609"/>
    </location>
</feature>
<evidence type="ECO:0000313" key="3">
    <source>
        <dbReference type="Proteomes" id="UP000009168"/>
    </source>
</evidence>
<dbReference type="GeneID" id="24440576"/>
<gene>
    <name evidence="2" type="ORF">TTHERM_000765400</name>
</gene>
<protein>
    <submittedName>
        <fullName evidence="2">Kinase domain protein</fullName>
    </submittedName>
</protein>
<keyword evidence="3" id="KW-1185">Reference proteome</keyword>
<dbReference type="RefSeq" id="XP_012655860.1">
    <property type="nucleotide sequence ID" value="XM_012800406.1"/>
</dbReference>
<reference evidence="3" key="1">
    <citation type="journal article" date="2006" name="PLoS Biol.">
        <title>Macronuclear genome sequence of the ciliate Tetrahymena thermophila, a model eukaryote.</title>
        <authorList>
            <person name="Eisen J.A."/>
            <person name="Coyne R.S."/>
            <person name="Wu M."/>
            <person name="Wu D."/>
            <person name="Thiagarajan M."/>
            <person name="Wortman J.R."/>
            <person name="Badger J.H."/>
            <person name="Ren Q."/>
            <person name="Amedeo P."/>
            <person name="Jones K.M."/>
            <person name="Tallon L.J."/>
            <person name="Delcher A.L."/>
            <person name="Salzberg S.L."/>
            <person name="Silva J.C."/>
            <person name="Haas B.J."/>
            <person name="Majoros W.H."/>
            <person name="Farzad M."/>
            <person name="Carlton J.M."/>
            <person name="Smith R.K. Jr."/>
            <person name="Garg J."/>
            <person name="Pearlman R.E."/>
            <person name="Karrer K.M."/>
            <person name="Sun L."/>
            <person name="Manning G."/>
            <person name="Elde N.C."/>
            <person name="Turkewitz A.P."/>
            <person name="Asai D.J."/>
            <person name="Wilkes D.E."/>
            <person name="Wang Y."/>
            <person name="Cai H."/>
            <person name="Collins K."/>
            <person name="Stewart B.A."/>
            <person name="Lee S.R."/>
            <person name="Wilamowska K."/>
            <person name="Weinberg Z."/>
            <person name="Ruzzo W.L."/>
            <person name="Wloga D."/>
            <person name="Gaertig J."/>
            <person name="Frankel J."/>
            <person name="Tsao C.-C."/>
            <person name="Gorovsky M.A."/>
            <person name="Keeling P.J."/>
            <person name="Waller R.F."/>
            <person name="Patron N.J."/>
            <person name="Cherry J.M."/>
            <person name="Stover N.A."/>
            <person name="Krieger C.J."/>
            <person name="del Toro C."/>
            <person name="Ryder H.F."/>
            <person name="Williamson S.C."/>
            <person name="Barbeau R.A."/>
            <person name="Hamilton E.P."/>
            <person name="Orias E."/>
        </authorList>
    </citation>
    <scope>NUCLEOTIDE SEQUENCE [LARGE SCALE GENOMIC DNA]</scope>
    <source>
        <strain evidence="3">SB210</strain>
    </source>
</reference>